<accession>A0AC35TR16</accession>
<evidence type="ECO:0000313" key="2">
    <source>
        <dbReference type="WBParaSite" id="RSKR_0000314950.1"/>
    </source>
</evidence>
<dbReference type="Proteomes" id="UP000095286">
    <property type="component" value="Unplaced"/>
</dbReference>
<evidence type="ECO:0000313" key="1">
    <source>
        <dbReference type="Proteomes" id="UP000095286"/>
    </source>
</evidence>
<protein>
    <submittedName>
        <fullName evidence="2">Protein RFT1 homolog</fullName>
    </submittedName>
</protein>
<reference evidence="2" key="1">
    <citation type="submission" date="2016-11" db="UniProtKB">
        <authorList>
            <consortium name="WormBaseParasite"/>
        </authorList>
    </citation>
    <scope>IDENTIFICATION</scope>
    <source>
        <strain evidence="2">KR3021</strain>
    </source>
</reference>
<sequence>MELSEIRKPAEVDDSWESRWVGYILPAAEIMCAVMFLFDNFFTSANDMVRHFKEILVVLAFGRITAICESLSRLNMEPKYSEIMFGNMWLSFCIMVMMFCYLLTVVVEVSISVPDEIIIYYQNILAIYSYAIIQYNTAVRPSRIGVNVFGFEMMHICVPSLFHLCIKEYITNGLLMSYLKSFMSIGTFTLYGIIRWYEWKSKEKVEAGRIRELERGEVPRPRSTLILITNSLLYAIEKCMVFQFVTAFAANAESSFNRLSFDSLYACSYYTFVLITNFRIIWEVYTILGDSITPQIKN</sequence>
<name>A0AC35TR16_9BILA</name>
<organism evidence="1 2">
    <name type="scientific">Rhabditophanes sp. KR3021</name>
    <dbReference type="NCBI Taxonomy" id="114890"/>
    <lineage>
        <taxon>Eukaryota</taxon>
        <taxon>Metazoa</taxon>
        <taxon>Ecdysozoa</taxon>
        <taxon>Nematoda</taxon>
        <taxon>Chromadorea</taxon>
        <taxon>Rhabditida</taxon>
        <taxon>Tylenchina</taxon>
        <taxon>Panagrolaimomorpha</taxon>
        <taxon>Strongyloidoidea</taxon>
        <taxon>Alloionematidae</taxon>
        <taxon>Rhabditophanes</taxon>
    </lineage>
</organism>
<dbReference type="WBParaSite" id="RSKR_0000314950.1">
    <property type="protein sequence ID" value="RSKR_0000314950.1"/>
    <property type="gene ID" value="RSKR_0000314950"/>
</dbReference>
<proteinExistence type="predicted"/>